<keyword evidence="1" id="KW-1133">Transmembrane helix</keyword>
<dbReference type="Proteomes" id="UP000236884">
    <property type="component" value="Chromosome"/>
</dbReference>
<name>A0A0S3PRU9_9BRAD</name>
<sequence length="110" mass="12342">MKLVRTVLGDTRGRVVLSVVGAYVLWQLWLTVAAPAKVMGEFPANRERVNVLVTLPFAPERYHVQAFQKYGRMAGTTDNGIELRNVKKTDLTAVARPYWVTKVEPLKEGS</sequence>
<keyword evidence="3" id="KW-1185">Reference proteome</keyword>
<dbReference type="RefSeq" id="WP_096352963.1">
    <property type="nucleotide sequence ID" value="NZ_AP014946.1"/>
</dbReference>
<dbReference type="OrthoDB" id="8236609at2"/>
<evidence type="ECO:0000256" key="1">
    <source>
        <dbReference type="SAM" id="Phobius"/>
    </source>
</evidence>
<proteinExistence type="predicted"/>
<reference evidence="2 3" key="1">
    <citation type="submission" date="2015-08" db="EMBL/GenBank/DDBJ databases">
        <title>Investigation of the bacterial diversity of lava forest soil.</title>
        <authorList>
            <person name="Lee J.S."/>
        </authorList>
    </citation>
    <scope>NUCLEOTIDE SEQUENCE [LARGE SCALE GENOMIC DNA]</scope>
    <source>
        <strain evidence="2 3">GJW-30</strain>
    </source>
</reference>
<accession>A0A0S3PRU9</accession>
<evidence type="ECO:0000313" key="2">
    <source>
        <dbReference type="EMBL" id="BAT58678.1"/>
    </source>
</evidence>
<gene>
    <name evidence="2" type="ORF">GJW-30_1_01205</name>
</gene>
<keyword evidence="1" id="KW-0812">Transmembrane</keyword>
<keyword evidence="1" id="KW-0472">Membrane</keyword>
<protein>
    <submittedName>
        <fullName evidence="2">Uncharacterized protein</fullName>
    </submittedName>
</protein>
<feature type="transmembrane region" description="Helical" evidence="1">
    <location>
        <begin position="15"/>
        <end position="36"/>
    </location>
</feature>
<dbReference type="KEGG" id="vgo:GJW-30_1_01205"/>
<dbReference type="EMBL" id="AP014946">
    <property type="protein sequence ID" value="BAT58678.1"/>
    <property type="molecule type" value="Genomic_DNA"/>
</dbReference>
<dbReference type="AlphaFoldDB" id="A0A0S3PRU9"/>
<evidence type="ECO:0000313" key="3">
    <source>
        <dbReference type="Proteomes" id="UP000236884"/>
    </source>
</evidence>
<organism evidence="2 3">
    <name type="scientific">Variibacter gotjawalensis</name>
    <dbReference type="NCBI Taxonomy" id="1333996"/>
    <lineage>
        <taxon>Bacteria</taxon>
        <taxon>Pseudomonadati</taxon>
        <taxon>Pseudomonadota</taxon>
        <taxon>Alphaproteobacteria</taxon>
        <taxon>Hyphomicrobiales</taxon>
        <taxon>Nitrobacteraceae</taxon>
        <taxon>Variibacter</taxon>
    </lineage>
</organism>